<evidence type="ECO:0000313" key="3">
    <source>
        <dbReference type="EMBL" id="QNO42613.1"/>
    </source>
</evidence>
<dbReference type="EMBL" id="MT630753">
    <property type="protein sequence ID" value="QNO42613.1"/>
    <property type="molecule type" value="Genomic_DNA"/>
</dbReference>
<organism evidence="4">
    <name type="scientific">Candidatus Methanogaster sp. ANME-2c ERB4</name>
    <dbReference type="NCBI Taxonomy" id="2759911"/>
    <lineage>
        <taxon>Archaea</taxon>
        <taxon>Methanobacteriati</taxon>
        <taxon>Methanobacteriota</taxon>
        <taxon>Stenosarchaea group</taxon>
        <taxon>Methanomicrobia</taxon>
        <taxon>Methanosarcinales</taxon>
        <taxon>ANME-2 cluster</taxon>
        <taxon>Candidatus Methanogasteraceae</taxon>
        <taxon>Candidatus Methanogaster</taxon>
    </lineage>
</organism>
<evidence type="ECO:0008006" key="6">
    <source>
        <dbReference type="Google" id="ProtNLM"/>
    </source>
</evidence>
<gene>
    <name evidence="4" type="ORF">ENPLMBLH_00008</name>
    <name evidence="5" type="ORF">FCHMIBGM_00003</name>
    <name evidence="3" type="ORF">KPMFPNGI_00015</name>
    <name evidence="2" type="ORF">NAIAKDPO_00003</name>
</gene>
<dbReference type="AlphaFoldDB" id="A0A7G9Y477"/>
<proteinExistence type="predicted"/>
<dbReference type="Pfam" id="PF09887">
    <property type="entry name" value="DUF2114"/>
    <property type="match status" value="1"/>
</dbReference>
<evidence type="ECO:0000256" key="1">
    <source>
        <dbReference type="SAM" id="MobiDB-lite"/>
    </source>
</evidence>
<name>A0A7G9Y477_9EURY</name>
<reference evidence="4" key="1">
    <citation type="submission" date="2020-06" db="EMBL/GenBank/DDBJ databases">
        <title>Unique genomic features of the anaerobic methanotrophic archaea.</title>
        <authorList>
            <person name="Chadwick G.L."/>
            <person name="Skennerton C.T."/>
            <person name="Laso-Perez R."/>
            <person name="Leu A.O."/>
            <person name="Speth D.R."/>
            <person name="Yu H."/>
            <person name="Morgan-Lang C."/>
            <person name="Hatzenpichler R."/>
            <person name="Goudeau D."/>
            <person name="Malmstrom R."/>
            <person name="Brazelton W.J."/>
            <person name="Woyke T."/>
            <person name="Hallam S.J."/>
            <person name="Tyson G.W."/>
            <person name="Wegener G."/>
            <person name="Boetius A."/>
            <person name="Orphan V."/>
        </authorList>
    </citation>
    <scope>NUCLEOTIDE SEQUENCE</scope>
</reference>
<feature type="compositionally biased region" description="Polar residues" evidence="1">
    <location>
        <begin position="500"/>
        <end position="509"/>
    </location>
</feature>
<evidence type="ECO:0000313" key="5">
    <source>
        <dbReference type="EMBL" id="QNO43474.1"/>
    </source>
</evidence>
<dbReference type="NCBIfam" id="TIGR03285">
    <property type="entry name" value="methan_mark_14"/>
    <property type="match status" value="1"/>
</dbReference>
<dbReference type="EMBL" id="MT630769">
    <property type="protein sequence ID" value="QNO42811.1"/>
    <property type="molecule type" value="Genomic_DNA"/>
</dbReference>
<dbReference type="EMBL" id="MT630703">
    <property type="protein sequence ID" value="QNO42044.1"/>
    <property type="molecule type" value="Genomic_DNA"/>
</dbReference>
<feature type="region of interest" description="Disordered" evidence="1">
    <location>
        <begin position="490"/>
        <end position="509"/>
    </location>
</feature>
<dbReference type="EMBL" id="MT630832">
    <property type="protein sequence ID" value="QNO43474.1"/>
    <property type="molecule type" value="Genomic_DNA"/>
</dbReference>
<evidence type="ECO:0000313" key="4">
    <source>
        <dbReference type="EMBL" id="QNO42811.1"/>
    </source>
</evidence>
<accession>A0A7G9Y477</accession>
<dbReference type="PIRSF" id="PIRSF016937">
    <property type="entry name" value="UCP016937"/>
    <property type="match status" value="1"/>
</dbReference>
<protein>
    <recommendedName>
        <fullName evidence="6">Methanogenesis marker 14 protein</fullName>
    </recommendedName>
</protein>
<dbReference type="InterPro" id="IPR008303">
    <property type="entry name" value="Methan_mark_14"/>
</dbReference>
<evidence type="ECO:0000313" key="2">
    <source>
        <dbReference type="EMBL" id="QNO42044.1"/>
    </source>
</evidence>
<sequence length="509" mass="54805">MSNPFNSIVNQYLGPKPKFSESPYVRLLDLKLKPYYIVASVEVGNTTTKCILTATNLEDGKTSLINKTIKMTRDVRSPKPDEEIFGRTLTGVPLTRESVSELVSKTLFESLNCANLDVKEDLHFVVRSTGVVAGFDSSDEVGHFVKALADGCMMAGVPPVKMIPAMSIDNVPTRFRKFSLIEKIVFNGAVGGVLPPIGASGLEIVANEMEGELATAGIKECAKWAGIDFRNPCLSIDFGTTLDGRITNDKIPYASTIGNFAGYAGAIPDAIIQGTHLVDEKLGTALDLFDNKSIGMLTWTRHSKIIKEYTSKIHELISIEVVPDNINRYGSVPVNPGSAKEIGVTLIGCDVGKNGSDLKQLSLIGNEIYEKHGLKTLFAIVDMVSAKMAIRLLKVAVDEDLVTERTAIGFTGRAAITGCKPRLILSQIEKLNLFDSPRKHVAFVDDGLARGAAVMARCMNSLGTPKNPLGGSQGGKCVLGLRMKLQGGQLDESDMKKMMSTDSQSGSVS</sequence>